<organism evidence="1 2">
    <name type="scientific">Desulfosarcina widdelii</name>
    <dbReference type="NCBI Taxonomy" id="947919"/>
    <lineage>
        <taxon>Bacteria</taxon>
        <taxon>Pseudomonadati</taxon>
        <taxon>Thermodesulfobacteriota</taxon>
        <taxon>Desulfobacteria</taxon>
        <taxon>Desulfobacterales</taxon>
        <taxon>Desulfosarcinaceae</taxon>
        <taxon>Desulfosarcina</taxon>
    </lineage>
</organism>
<dbReference type="AlphaFoldDB" id="A0A5K7Z577"/>
<evidence type="ECO:0000313" key="2">
    <source>
        <dbReference type="Proteomes" id="UP000427769"/>
    </source>
</evidence>
<sequence>MKSFRKELWFEVPTRRAFINITGEVQRCINDSGVKEGLVLVKAK</sequence>
<reference evidence="1 2" key="1">
    <citation type="submission" date="2019-11" db="EMBL/GenBank/DDBJ databases">
        <title>Comparative genomics of hydrocarbon-degrading Desulfosarcina strains.</title>
        <authorList>
            <person name="Watanabe M."/>
            <person name="Kojima H."/>
            <person name="Fukui M."/>
        </authorList>
    </citation>
    <scope>NUCLEOTIDE SEQUENCE [LARGE SCALE GENOMIC DNA]</scope>
    <source>
        <strain evidence="1 2">PP31</strain>
    </source>
</reference>
<dbReference type="SUPFAM" id="SSF111038">
    <property type="entry name" value="YjbQ-like"/>
    <property type="match status" value="1"/>
</dbReference>
<accession>A0A5K7Z577</accession>
<name>A0A5K7Z577_9BACT</name>
<dbReference type="InterPro" id="IPR035917">
    <property type="entry name" value="YjbQ-like_sf"/>
</dbReference>
<dbReference type="KEGG" id="dwd:DSCW_32770"/>
<protein>
    <recommendedName>
        <fullName evidence="3">YjbQ family protein</fullName>
    </recommendedName>
</protein>
<proteinExistence type="predicted"/>
<dbReference type="Proteomes" id="UP000427769">
    <property type="component" value="Chromosome"/>
</dbReference>
<evidence type="ECO:0008006" key="3">
    <source>
        <dbReference type="Google" id="ProtNLM"/>
    </source>
</evidence>
<gene>
    <name evidence="1" type="ORF">DSCW_32770</name>
</gene>
<dbReference type="RefSeq" id="WP_331457719.1">
    <property type="nucleotide sequence ID" value="NZ_AP021875.1"/>
</dbReference>
<dbReference type="EMBL" id="AP021875">
    <property type="protein sequence ID" value="BBO75860.1"/>
    <property type="molecule type" value="Genomic_DNA"/>
</dbReference>
<dbReference type="Gene3D" id="2.60.120.460">
    <property type="entry name" value="YjbQ-like"/>
    <property type="match status" value="1"/>
</dbReference>
<evidence type="ECO:0000313" key="1">
    <source>
        <dbReference type="EMBL" id="BBO75860.1"/>
    </source>
</evidence>
<keyword evidence="2" id="KW-1185">Reference proteome</keyword>